<keyword evidence="4 9" id="KW-0347">Helicase</keyword>
<evidence type="ECO:0000256" key="3">
    <source>
        <dbReference type="ARBA" id="ARBA00022801"/>
    </source>
</evidence>
<dbReference type="Gene3D" id="2.30.30.940">
    <property type="match status" value="1"/>
</dbReference>
<dbReference type="EMBL" id="LFYR01000729">
    <property type="protein sequence ID" value="KMZ70362.1"/>
    <property type="molecule type" value="Genomic_DNA"/>
</dbReference>
<dbReference type="GO" id="GO:0006281">
    <property type="term" value="P:DNA repair"/>
    <property type="evidence" value="ECO:0007669"/>
    <property type="project" value="UniProtKB-KW"/>
</dbReference>
<keyword evidence="2 9" id="KW-0227">DNA damage</keyword>
<proteinExistence type="inferred from homology"/>
<dbReference type="InterPro" id="IPR010285">
    <property type="entry name" value="DNA_helicase_pif1-like_DEAD"/>
</dbReference>
<dbReference type="GO" id="GO:0016887">
    <property type="term" value="F:ATP hydrolysis activity"/>
    <property type="evidence" value="ECO:0007669"/>
    <property type="project" value="RHEA"/>
</dbReference>
<dbReference type="Proteomes" id="UP000036987">
    <property type="component" value="Unassembled WGS sequence"/>
</dbReference>
<dbReference type="Gene3D" id="3.40.50.300">
    <property type="entry name" value="P-loop containing nucleotide triphosphate hydrolases"/>
    <property type="match status" value="2"/>
</dbReference>
<dbReference type="SUPFAM" id="SSF52540">
    <property type="entry name" value="P-loop containing nucleoside triphosphate hydrolases"/>
    <property type="match status" value="1"/>
</dbReference>
<keyword evidence="3 9" id="KW-0378">Hydrolase</keyword>
<reference evidence="14" key="1">
    <citation type="journal article" date="2016" name="Nature">
        <title>The genome of the seagrass Zostera marina reveals angiosperm adaptation to the sea.</title>
        <authorList>
            <person name="Olsen J.L."/>
            <person name="Rouze P."/>
            <person name="Verhelst B."/>
            <person name="Lin Y.-C."/>
            <person name="Bayer T."/>
            <person name="Collen J."/>
            <person name="Dattolo E."/>
            <person name="De Paoli E."/>
            <person name="Dittami S."/>
            <person name="Maumus F."/>
            <person name="Michel G."/>
            <person name="Kersting A."/>
            <person name="Lauritano C."/>
            <person name="Lohaus R."/>
            <person name="Toepel M."/>
            <person name="Tonon T."/>
            <person name="Vanneste K."/>
            <person name="Amirebrahimi M."/>
            <person name="Brakel J."/>
            <person name="Bostroem C."/>
            <person name="Chovatia M."/>
            <person name="Grimwood J."/>
            <person name="Jenkins J.W."/>
            <person name="Jueterbock A."/>
            <person name="Mraz A."/>
            <person name="Stam W.T."/>
            <person name="Tice H."/>
            <person name="Bornberg-Bauer E."/>
            <person name="Green P.J."/>
            <person name="Pearson G.A."/>
            <person name="Procaccini G."/>
            <person name="Duarte C.M."/>
            <person name="Schmutz J."/>
            <person name="Reusch T.B.H."/>
            <person name="Van de Peer Y."/>
        </authorList>
    </citation>
    <scope>NUCLEOTIDE SEQUENCE [LARGE SCALE GENOMIC DNA]</scope>
    <source>
        <strain evidence="14">cv. Finnish</strain>
    </source>
</reference>
<feature type="domain" description="DNA helicase Pif1-like DEAD-box helicase" evidence="11">
    <location>
        <begin position="1"/>
        <end position="84"/>
    </location>
</feature>
<dbReference type="STRING" id="29655.A0A0K9PQ57"/>
<sequence>MIDGELFDNLEYLSSTIRNSHKEGNKPLFWGGIQLIVSGDFFQLPPVNAHNPQDEFAFESAFLEDTFVIQMELTHVYRQSDSKLVEFLEGIRRDQVDRENNNFKRLLNGTSSVHGASGDNDTETRLFPRTDDVKRVNQERLKSLGKEVVRFNVVDKGSLPWLKQLKYHIAPDRLEICEGARVMLIKNTDQAIGPVNGTTGIVTGFKGGSSLSSENNVDSVVSTVRFDSGLEVSLEVEKWDIMEGTEVKAFRRQVPLILAWALSVHKG</sequence>
<evidence type="ECO:0000256" key="6">
    <source>
        <dbReference type="ARBA" id="ARBA00023125"/>
    </source>
</evidence>
<keyword evidence="14" id="KW-1185">Reference proteome</keyword>
<dbReference type="GO" id="GO:0005524">
    <property type="term" value="F:ATP binding"/>
    <property type="evidence" value="ECO:0007669"/>
    <property type="project" value="UniProtKB-KW"/>
</dbReference>
<keyword evidence="1 9" id="KW-0547">Nucleotide-binding</keyword>
<evidence type="ECO:0000256" key="8">
    <source>
        <dbReference type="ARBA" id="ARBA00023235"/>
    </source>
</evidence>
<evidence type="ECO:0000256" key="10">
    <source>
        <dbReference type="SAM" id="MobiDB-lite"/>
    </source>
</evidence>
<dbReference type="PANTHER" id="PTHR47642:SF5">
    <property type="entry name" value="ATP-DEPENDENT DNA HELICASE"/>
    <property type="match status" value="1"/>
</dbReference>
<dbReference type="InterPro" id="IPR051055">
    <property type="entry name" value="PIF1_helicase"/>
</dbReference>
<name>A0A0K9PQ57_ZOSMR</name>
<evidence type="ECO:0000256" key="7">
    <source>
        <dbReference type="ARBA" id="ARBA00023204"/>
    </source>
</evidence>
<dbReference type="InterPro" id="IPR027417">
    <property type="entry name" value="P-loop_NTPase"/>
</dbReference>
<dbReference type="InterPro" id="IPR049163">
    <property type="entry name" value="Pif1-like_2B_dom"/>
</dbReference>
<comment type="caution">
    <text evidence="13">The sequence shown here is derived from an EMBL/GenBank/DDBJ whole genome shotgun (WGS) entry which is preliminary data.</text>
</comment>
<dbReference type="Pfam" id="PF05970">
    <property type="entry name" value="PIF1"/>
    <property type="match status" value="1"/>
</dbReference>
<dbReference type="AlphaFoldDB" id="A0A0K9PQ57"/>
<keyword evidence="9" id="KW-0233">DNA recombination</keyword>
<evidence type="ECO:0000256" key="5">
    <source>
        <dbReference type="ARBA" id="ARBA00022840"/>
    </source>
</evidence>
<evidence type="ECO:0000259" key="11">
    <source>
        <dbReference type="Pfam" id="PF05970"/>
    </source>
</evidence>
<evidence type="ECO:0000256" key="4">
    <source>
        <dbReference type="ARBA" id="ARBA00022806"/>
    </source>
</evidence>
<dbReference type="GO" id="GO:0043139">
    <property type="term" value="F:5'-3' DNA helicase activity"/>
    <property type="evidence" value="ECO:0007669"/>
    <property type="project" value="UniProtKB-EC"/>
</dbReference>
<accession>A0A0K9PQ57</accession>
<dbReference type="OrthoDB" id="272985at2759"/>
<comment type="catalytic activity">
    <reaction evidence="9">
        <text>ATP + H2O = ADP + phosphate + H(+)</text>
        <dbReference type="Rhea" id="RHEA:13065"/>
        <dbReference type="ChEBI" id="CHEBI:15377"/>
        <dbReference type="ChEBI" id="CHEBI:15378"/>
        <dbReference type="ChEBI" id="CHEBI:30616"/>
        <dbReference type="ChEBI" id="CHEBI:43474"/>
        <dbReference type="ChEBI" id="CHEBI:456216"/>
        <dbReference type="EC" id="5.6.2.3"/>
    </reaction>
</comment>
<evidence type="ECO:0000256" key="1">
    <source>
        <dbReference type="ARBA" id="ARBA00022741"/>
    </source>
</evidence>
<evidence type="ECO:0000313" key="14">
    <source>
        <dbReference type="Proteomes" id="UP000036987"/>
    </source>
</evidence>
<feature type="region of interest" description="Disordered" evidence="10">
    <location>
        <begin position="108"/>
        <end position="130"/>
    </location>
</feature>
<evidence type="ECO:0000256" key="2">
    <source>
        <dbReference type="ARBA" id="ARBA00022763"/>
    </source>
</evidence>
<dbReference type="GO" id="GO:0000723">
    <property type="term" value="P:telomere maintenance"/>
    <property type="evidence" value="ECO:0007669"/>
    <property type="project" value="InterPro"/>
</dbReference>
<keyword evidence="5 9" id="KW-0067">ATP-binding</keyword>
<dbReference type="PANTHER" id="PTHR47642">
    <property type="entry name" value="ATP-DEPENDENT DNA HELICASE"/>
    <property type="match status" value="1"/>
</dbReference>
<dbReference type="EC" id="5.6.2.3" evidence="9"/>
<feature type="domain" description="DNA helicase Pif1-like 2B" evidence="12">
    <location>
        <begin position="170"/>
        <end position="205"/>
    </location>
</feature>
<evidence type="ECO:0000259" key="12">
    <source>
        <dbReference type="Pfam" id="PF21530"/>
    </source>
</evidence>
<dbReference type="Pfam" id="PF21530">
    <property type="entry name" value="Pif1_2B_dom"/>
    <property type="match status" value="1"/>
</dbReference>
<dbReference type="GO" id="GO:0006310">
    <property type="term" value="P:DNA recombination"/>
    <property type="evidence" value="ECO:0007669"/>
    <property type="project" value="UniProtKB-KW"/>
</dbReference>
<evidence type="ECO:0000256" key="9">
    <source>
        <dbReference type="RuleBase" id="RU363044"/>
    </source>
</evidence>
<comment type="cofactor">
    <cofactor evidence="9">
        <name>Mg(2+)</name>
        <dbReference type="ChEBI" id="CHEBI:18420"/>
    </cofactor>
</comment>
<protein>
    <recommendedName>
        <fullName evidence="9">ATP-dependent DNA helicase</fullName>
        <ecNumber evidence="9">5.6.2.3</ecNumber>
    </recommendedName>
</protein>
<gene>
    <name evidence="13" type="ORF">ZOSMA_1G03440</name>
</gene>
<keyword evidence="6" id="KW-0238">DNA-binding</keyword>
<keyword evidence="7 9" id="KW-0234">DNA repair</keyword>
<comment type="similarity">
    <text evidence="9">Belongs to the helicase family.</text>
</comment>
<organism evidence="13 14">
    <name type="scientific">Zostera marina</name>
    <name type="common">Eelgrass</name>
    <dbReference type="NCBI Taxonomy" id="29655"/>
    <lineage>
        <taxon>Eukaryota</taxon>
        <taxon>Viridiplantae</taxon>
        <taxon>Streptophyta</taxon>
        <taxon>Embryophyta</taxon>
        <taxon>Tracheophyta</taxon>
        <taxon>Spermatophyta</taxon>
        <taxon>Magnoliopsida</taxon>
        <taxon>Liliopsida</taxon>
        <taxon>Zosteraceae</taxon>
        <taxon>Zostera</taxon>
    </lineage>
</organism>
<keyword evidence="8" id="KW-0413">Isomerase</keyword>
<evidence type="ECO:0000313" key="13">
    <source>
        <dbReference type="EMBL" id="KMZ70362.1"/>
    </source>
</evidence>